<keyword evidence="1" id="KW-0812">Transmembrane</keyword>
<organism evidence="2 3">
    <name type="scientific">Metarhizobium album</name>
    <dbReference type="NCBI Taxonomy" id="2182425"/>
    <lineage>
        <taxon>Bacteria</taxon>
        <taxon>Pseudomonadati</taxon>
        <taxon>Pseudomonadota</taxon>
        <taxon>Alphaproteobacteria</taxon>
        <taxon>Hyphomicrobiales</taxon>
        <taxon>Rhizobiaceae</taxon>
        <taxon>Metarhizobium</taxon>
    </lineage>
</organism>
<feature type="transmembrane region" description="Helical" evidence="1">
    <location>
        <begin position="20"/>
        <end position="40"/>
    </location>
</feature>
<proteinExistence type="predicted"/>
<keyword evidence="3" id="KW-1185">Reference proteome</keyword>
<keyword evidence="1" id="KW-0472">Membrane</keyword>
<dbReference type="NCBIfam" id="TIGR02459">
    <property type="entry name" value="CbtB"/>
    <property type="match status" value="1"/>
</dbReference>
<dbReference type="EMBL" id="QFBC01000001">
    <property type="protein sequence ID" value="PWE58129.1"/>
    <property type="molecule type" value="Genomic_DNA"/>
</dbReference>
<name>A0A2U2DY42_9HYPH</name>
<accession>A0A2U2DY42</accession>
<evidence type="ECO:0000313" key="3">
    <source>
        <dbReference type="Proteomes" id="UP000245252"/>
    </source>
</evidence>
<keyword evidence="1" id="KW-1133">Transmembrane helix</keyword>
<dbReference type="InterPro" id="IPR012667">
    <property type="entry name" value="CbtB_put"/>
</dbReference>
<evidence type="ECO:0000256" key="1">
    <source>
        <dbReference type="SAM" id="Phobius"/>
    </source>
</evidence>
<dbReference type="Pfam" id="PF09489">
    <property type="entry name" value="CbtB"/>
    <property type="match status" value="1"/>
</dbReference>
<evidence type="ECO:0000313" key="2">
    <source>
        <dbReference type="EMBL" id="PWE58129.1"/>
    </source>
</evidence>
<gene>
    <name evidence="2" type="ORF">DEM27_02795</name>
</gene>
<dbReference type="RefSeq" id="WP_109456646.1">
    <property type="nucleotide sequence ID" value="NZ_QFBC01000001.1"/>
</dbReference>
<comment type="caution">
    <text evidence="2">The sequence shown here is derived from an EMBL/GenBank/DDBJ whole genome shotgun (WGS) entry which is preliminary data.</text>
</comment>
<sequence length="62" mass="6365">MSVQQNASTTVAASGARAGSVVQSAMAVCLGLFVVGFVGFSHVEIVHNAAHDTRHANAFPCH</sequence>
<reference evidence="2 3" key="1">
    <citation type="submission" date="2018-05" db="EMBL/GenBank/DDBJ databases">
        <title>The draft genome of strain NS-104.</title>
        <authorList>
            <person name="Hang P."/>
            <person name="Jiang J."/>
        </authorList>
    </citation>
    <scope>NUCLEOTIDE SEQUENCE [LARGE SCALE GENOMIC DNA]</scope>
    <source>
        <strain evidence="2 3">NS-104</strain>
    </source>
</reference>
<protein>
    <submittedName>
        <fullName evidence="2">Cobalt transporter</fullName>
    </submittedName>
</protein>
<dbReference type="AlphaFoldDB" id="A0A2U2DY42"/>
<dbReference type="Proteomes" id="UP000245252">
    <property type="component" value="Unassembled WGS sequence"/>
</dbReference>